<organism evidence="1 2">
    <name type="scientific">Haloferax larsenii</name>
    <dbReference type="NCBI Taxonomy" id="302484"/>
    <lineage>
        <taxon>Archaea</taxon>
        <taxon>Methanobacteriati</taxon>
        <taxon>Methanobacteriota</taxon>
        <taxon>Stenosarchaea group</taxon>
        <taxon>Halobacteria</taxon>
        <taxon>Halobacteriales</taxon>
        <taxon>Haloferacaceae</taxon>
        <taxon>Haloferax</taxon>
    </lineage>
</organism>
<dbReference type="EMBL" id="CP078064">
    <property type="protein sequence ID" value="UVE52190.1"/>
    <property type="molecule type" value="Genomic_DNA"/>
</dbReference>
<protein>
    <recommendedName>
        <fullName evidence="3">DUF2617 family protein</fullName>
    </recommendedName>
</protein>
<keyword evidence="2" id="KW-1185">Reference proteome</keyword>
<keyword evidence="1" id="KW-0614">Plasmid</keyword>
<gene>
    <name evidence="1" type="ORF">KU306_16395</name>
</gene>
<sequence>MPSESSHDPPTALHFGYTTEVPDLASVDVKTVHPESLLGEPAVFTVIGESHYVGLPTLDFHELCSCKPLSSEATHETPLSVGVAHDFDFESEHLRAQTVVEGRPLDRFPGADDATVAYRFGPDAWTTIHATDAGYETYHTYPEYELALYTETRLTLNASGTAESADRIARQTTNPTPRR</sequence>
<evidence type="ECO:0000313" key="1">
    <source>
        <dbReference type="EMBL" id="UVE52190.1"/>
    </source>
</evidence>
<dbReference type="RefSeq" id="WP_258303643.1">
    <property type="nucleotide sequence ID" value="NZ_CP078064.1"/>
</dbReference>
<dbReference type="Proteomes" id="UP001058330">
    <property type="component" value="Plasmid pHl5678-1"/>
</dbReference>
<name>A0ABY5RLX6_HALLR</name>
<dbReference type="GeneID" id="74530524"/>
<reference evidence="1" key="1">
    <citation type="submission" date="2021-07" db="EMBL/GenBank/DDBJ databases">
        <title>Studies on halocins as antimicrobial molecules from haloarchaea.</title>
        <authorList>
            <person name="Kumar S."/>
            <person name="Khare S.K."/>
        </authorList>
    </citation>
    <scope>NUCLEOTIDE SEQUENCE</scope>
    <source>
        <strain evidence="1">NCIM 5678</strain>
        <plasmid evidence="1">pHl5678-1</plasmid>
    </source>
</reference>
<proteinExistence type="predicted"/>
<accession>A0ABY5RLX6</accession>
<geneLocation type="plasmid" evidence="1 2">
    <name>pHl5678-1</name>
</geneLocation>
<evidence type="ECO:0008006" key="3">
    <source>
        <dbReference type="Google" id="ProtNLM"/>
    </source>
</evidence>
<evidence type="ECO:0000313" key="2">
    <source>
        <dbReference type="Proteomes" id="UP001058330"/>
    </source>
</evidence>